<dbReference type="GO" id="GO:0015031">
    <property type="term" value="P:protein transport"/>
    <property type="evidence" value="ECO:0007669"/>
    <property type="project" value="UniProtKB-KW"/>
</dbReference>
<evidence type="ECO:0000259" key="6">
    <source>
        <dbReference type="Pfam" id="PF15469"/>
    </source>
</evidence>
<organism evidence="7 8">
    <name type="scientific">Aspergillus ochraceoroseus IBT 24754</name>
    <dbReference type="NCBI Taxonomy" id="1392256"/>
    <lineage>
        <taxon>Eukaryota</taxon>
        <taxon>Fungi</taxon>
        <taxon>Dikarya</taxon>
        <taxon>Ascomycota</taxon>
        <taxon>Pezizomycotina</taxon>
        <taxon>Eurotiomycetes</taxon>
        <taxon>Eurotiomycetidae</taxon>
        <taxon>Eurotiales</taxon>
        <taxon>Aspergillaceae</taxon>
        <taxon>Aspergillus</taxon>
        <taxon>Aspergillus subgen. Nidulantes</taxon>
    </lineage>
</organism>
<feature type="region of interest" description="Disordered" evidence="5">
    <location>
        <begin position="62"/>
        <end position="93"/>
    </location>
</feature>
<feature type="region of interest" description="Disordered" evidence="5">
    <location>
        <begin position="202"/>
        <end position="221"/>
    </location>
</feature>
<evidence type="ECO:0000313" key="8">
    <source>
        <dbReference type="Proteomes" id="UP000244073"/>
    </source>
</evidence>
<evidence type="ECO:0000256" key="1">
    <source>
        <dbReference type="ARBA" id="ARBA00010578"/>
    </source>
</evidence>
<evidence type="ECO:0000256" key="2">
    <source>
        <dbReference type="ARBA" id="ARBA00022448"/>
    </source>
</evidence>
<evidence type="ECO:0000313" key="7">
    <source>
        <dbReference type="EMBL" id="PTU22766.1"/>
    </source>
</evidence>
<dbReference type="PANTHER" id="PTHR13043">
    <property type="entry name" value="EXOCYST COMPLEX COMPONENT SEC5"/>
    <property type="match status" value="1"/>
</dbReference>
<dbReference type="EMBL" id="MSFN02000002">
    <property type="protein sequence ID" value="PTU22766.1"/>
    <property type="molecule type" value="Genomic_DNA"/>
</dbReference>
<keyword evidence="4" id="KW-0653">Protein transport</keyword>
<dbReference type="AlphaFoldDB" id="A0A2T5M2L6"/>
<gene>
    <name evidence="7" type="ORF">P175DRAFT_0514787</name>
</gene>
<name>A0A2T5M2L6_9EURO</name>
<dbReference type="PANTHER" id="PTHR13043:SF1">
    <property type="entry name" value="EXOCYST COMPLEX COMPONENT 2"/>
    <property type="match status" value="1"/>
</dbReference>
<dbReference type="GO" id="GO:0000145">
    <property type="term" value="C:exocyst"/>
    <property type="evidence" value="ECO:0007669"/>
    <property type="project" value="UniProtKB-UniRule"/>
</dbReference>
<proteinExistence type="inferred from homology"/>
<comment type="similarity">
    <text evidence="1 4">Belongs to the SEC5 family.</text>
</comment>
<keyword evidence="3 4" id="KW-0268">Exocytosis</keyword>
<feature type="compositionally biased region" description="Acidic residues" evidence="5">
    <location>
        <begin position="20"/>
        <end position="37"/>
    </location>
</feature>
<dbReference type="GO" id="GO:0006887">
    <property type="term" value="P:exocytosis"/>
    <property type="evidence" value="ECO:0007669"/>
    <property type="project" value="UniProtKB-KW"/>
</dbReference>
<reference evidence="7 8" key="1">
    <citation type="journal article" date="2018" name="Proc. Natl. Acad. Sci. U.S.A.">
        <title>Linking secondary metabolites to gene clusters through genome sequencing of six diverse Aspergillus species.</title>
        <authorList>
            <person name="Kaerboelling I."/>
            <person name="Vesth T.C."/>
            <person name="Frisvad J.C."/>
            <person name="Nybo J.L."/>
            <person name="Theobald S."/>
            <person name="Kuo A."/>
            <person name="Bowyer P."/>
            <person name="Matsuda Y."/>
            <person name="Mondo S."/>
            <person name="Lyhne E.K."/>
            <person name="Kogle M.E."/>
            <person name="Clum A."/>
            <person name="Lipzen A."/>
            <person name="Salamov A."/>
            <person name="Ngan C.Y."/>
            <person name="Daum C."/>
            <person name="Chiniquy J."/>
            <person name="Barry K."/>
            <person name="LaButti K."/>
            <person name="Haridas S."/>
            <person name="Simmons B.A."/>
            <person name="Magnuson J.K."/>
            <person name="Mortensen U.H."/>
            <person name="Larsen T.O."/>
            <person name="Grigoriev I.V."/>
            <person name="Baker S.E."/>
            <person name="Andersen M.R."/>
        </authorList>
    </citation>
    <scope>NUCLEOTIDE SEQUENCE [LARGE SCALE GENOMIC DNA]</scope>
    <source>
        <strain evidence="7 8">IBT 24754</strain>
    </source>
</reference>
<dbReference type="GO" id="GO:0006893">
    <property type="term" value="P:Golgi to plasma membrane transport"/>
    <property type="evidence" value="ECO:0007669"/>
    <property type="project" value="UniProtKB-UniRule"/>
</dbReference>
<keyword evidence="2 4" id="KW-0813">Transport</keyword>
<dbReference type="Proteomes" id="UP000244073">
    <property type="component" value="Unassembled WGS sequence"/>
</dbReference>
<accession>A0A2T5M2L6</accession>
<feature type="domain" description="Exocyst complex component EXOC2/Sec5 N-terminal" evidence="6">
    <location>
        <begin position="83"/>
        <end position="1026"/>
    </location>
</feature>
<dbReference type="Pfam" id="PF15469">
    <property type="entry name" value="Sec5"/>
    <property type="match status" value="1"/>
</dbReference>
<sequence>MTDADVAHFYNLPSAYPEEWPAELDESDLEEEGEQQEEEKTLQRRGSKSGYLVLERSNSSRRGLSLGSLKGSSGRDNLKVDEPDPLGTSGSVLDTLRKRGLPVDDDTRLRNRFLLSSTAFSPALFLSQVHSDASIQSLLDGLDCLSQSIDQKSASLKVLVEANFERFVRAKATIDSVYTEMRNQGKEQELVSQQAHRRSGHFRNISGAKPSISQASGGDVGPRKNALVKESDYGLKGIRVPLVEASVKAEEVWGPALGGREREQVLKSVVDSMEKHREVYEIGGLLSKSIKQRDYESVFEQYRKARALTQNAKNIADMATSERQPLTDDETHIILALGRMWIDVDQQIQTFKRDLWRRLSEAPTTSTRVTASGSVEEHMELIGALLELGVEDNPIWVWLLSRYDFLRTKITSFCERCKGEIEILRRRLASGEQPNPQDVASFLRRTPYDGQAGLPPMLDTDQVIELWECVNAYLNKLLSSQGGLLGEVLDFWEVAQAFIDGSKQKLLPTGFEGESRRHHKFSSADTRDLQQGVVELVNLIRESVLSLFGDPPVDDVSLLTSPISPPSPSSPISLGVTPTESRFKLDPKNMPFPIPKRGELWEGYAFWPPFSNSLSGVHYLGQFLVIIGAAAGEMAALEPVASGGNTRDLLKTLVSVVRDRAVRITCSAWAKDAEVCKLLEDWTRDPRRRDLTRMPGLFVNFQNAMLAGVQKILYISEAMAKPGAVAVVTQPPTKLLQMVRHEFVSSVDKALSDLVENAENPAAPEESDGWTVSASSRNRADGPSALLAADTVDSRNRNVRILLKLSNIKALQADLVPQLVANFETSFSVKLTDEANAIRQVLEKIESRLFQLYTKPTVSALSQMISEGVSAADWEPSNSRPEQVRPYVYNTMLTLVLVHTEISTTIPSTLSSPSSRASSAGQSPLLSIILTHLLTQISTSLLNAFNQRSTYSLGALIQATLDTEFIAQTMSQYSSTEAAAIQSQIYVELDRRTTHEARARLQAELGEMRGILKRLRERTRGEFACFRRPRSGASQKTAAPSSSSSS</sequence>
<feature type="compositionally biased region" description="Low complexity" evidence="5">
    <location>
        <begin position="62"/>
        <end position="75"/>
    </location>
</feature>
<protein>
    <recommendedName>
        <fullName evidence="4">Exocyst complex component SEC5</fullName>
    </recommendedName>
</protein>
<evidence type="ECO:0000256" key="5">
    <source>
        <dbReference type="SAM" id="MobiDB-lite"/>
    </source>
</evidence>
<dbReference type="GeneID" id="63815704"/>
<dbReference type="VEuPathDB" id="FungiDB:P175DRAFT_0514787"/>
<evidence type="ECO:0000256" key="4">
    <source>
        <dbReference type="RuleBase" id="RU365069"/>
    </source>
</evidence>
<dbReference type="OrthoDB" id="26242at2759"/>
<dbReference type="InterPro" id="IPR029175">
    <property type="entry name" value="EXOC2/Sec5"/>
</dbReference>
<dbReference type="InterPro" id="IPR039481">
    <property type="entry name" value="EXOC2/Sec5_N_dom"/>
</dbReference>
<evidence type="ECO:0000256" key="3">
    <source>
        <dbReference type="ARBA" id="ARBA00022483"/>
    </source>
</evidence>
<comment type="function">
    <text evidence="4">Component of the exocyst complex involved in the docking of exocytic vesicles with fusion sites on the plasma membrane.</text>
</comment>
<feature type="region of interest" description="Disordered" evidence="5">
    <location>
        <begin position="1"/>
        <end position="49"/>
    </location>
</feature>
<feature type="region of interest" description="Disordered" evidence="5">
    <location>
        <begin position="1027"/>
        <end position="1046"/>
    </location>
</feature>
<comment type="subunit">
    <text evidence="4">Component of the exocyst complex.</text>
</comment>
<comment type="caution">
    <text evidence="7">The sequence shown here is derived from an EMBL/GenBank/DDBJ whole genome shotgun (WGS) entry which is preliminary data.</text>
</comment>
<dbReference type="RefSeq" id="XP_040754158.1">
    <property type="nucleotide sequence ID" value="XM_040898822.1"/>
</dbReference>